<reference evidence="1" key="1">
    <citation type="submission" date="2021-02" db="EMBL/GenBank/DDBJ databases">
        <authorList>
            <person name="Dougan E. K."/>
            <person name="Rhodes N."/>
            <person name="Thang M."/>
            <person name="Chan C."/>
        </authorList>
    </citation>
    <scope>NUCLEOTIDE SEQUENCE</scope>
</reference>
<evidence type="ECO:0000313" key="1">
    <source>
        <dbReference type="EMBL" id="CAE7324745.1"/>
    </source>
</evidence>
<comment type="caution">
    <text evidence="1">The sequence shown here is derived from an EMBL/GenBank/DDBJ whole genome shotgun (WGS) entry which is preliminary data.</text>
</comment>
<dbReference type="EMBL" id="CAJNDS010002098">
    <property type="protein sequence ID" value="CAE7324745.1"/>
    <property type="molecule type" value="Genomic_DNA"/>
</dbReference>
<sequence length="110" mass="11603">MGVLQAQAPLGKCPRMYTLGSHRKSPITSRGQSQGYVSVARVCGGFWAATFSLIPKTCLQGVVAEGVSCKGRSPKSSCQGLHWWSLPRRASQSYSGVRGVVGLGLGCLGF</sequence>
<accession>A0A812NN62</accession>
<proteinExistence type="predicted"/>
<dbReference type="AlphaFoldDB" id="A0A812NN62"/>
<evidence type="ECO:0000313" key="2">
    <source>
        <dbReference type="Proteomes" id="UP000604046"/>
    </source>
</evidence>
<name>A0A812NN62_9DINO</name>
<keyword evidence="2" id="KW-1185">Reference proteome</keyword>
<organism evidence="1 2">
    <name type="scientific">Symbiodinium natans</name>
    <dbReference type="NCBI Taxonomy" id="878477"/>
    <lineage>
        <taxon>Eukaryota</taxon>
        <taxon>Sar</taxon>
        <taxon>Alveolata</taxon>
        <taxon>Dinophyceae</taxon>
        <taxon>Suessiales</taxon>
        <taxon>Symbiodiniaceae</taxon>
        <taxon>Symbiodinium</taxon>
    </lineage>
</organism>
<gene>
    <name evidence="1" type="ORF">SNAT2548_LOCUS17003</name>
</gene>
<dbReference type="Proteomes" id="UP000604046">
    <property type="component" value="Unassembled WGS sequence"/>
</dbReference>
<protein>
    <submittedName>
        <fullName evidence="1">Uncharacterized protein</fullName>
    </submittedName>
</protein>